<organism evidence="1 2">
    <name type="scientific">Allacma fusca</name>
    <dbReference type="NCBI Taxonomy" id="39272"/>
    <lineage>
        <taxon>Eukaryota</taxon>
        <taxon>Metazoa</taxon>
        <taxon>Ecdysozoa</taxon>
        <taxon>Arthropoda</taxon>
        <taxon>Hexapoda</taxon>
        <taxon>Collembola</taxon>
        <taxon>Symphypleona</taxon>
        <taxon>Sminthuridae</taxon>
        <taxon>Allacma</taxon>
    </lineage>
</organism>
<dbReference type="EMBL" id="CAJVCH010274281">
    <property type="protein sequence ID" value="CAG7734671.1"/>
    <property type="molecule type" value="Genomic_DNA"/>
</dbReference>
<evidence type="ECO:0000313" key="2">
    <source>
        <dbReference type="Proteomes" id="UP000708208"/>
    </source>
</evidence>
<evidence type="ECO:0000313" key="1">
    <source>
        <dbReference type="EMBL" id="CAG7734671.1"/>
    </source>
</evidence>
<dbReference type="AlphaFoldDB" id="A0A8J2KGL2"/>
<protein>
    <submittedName>
        <fullName evidence="1">Uncharacterized protein</fullName>
    </submittedName>
</protein>
<name>A0A8J2KGL2_9HEXA</name>
<reference evidence="1" key="1">
    <citation type="submission" date="2021-06" db="EMBL/GenBank/DDBJ databases">
        <authorList>
            <person name="Hodson N. C."/>
            <person name="Mongue J. A."/>
            <person name="Jaron S. K."/>
        </authorList>
    </citation>
    <scope>NUCLEOTIDE SEQUENCE</scope>
</reference>
<gene>
    <name evidence="1" type="ORF">AFUS01_LOCUS23048</name>
</gene>
<keyword evidence="2" id="KW-1185">Reference proteome</keyword>
<dbReference type="Proteomes" id="UP000708208">
    <property type="component" value="Unassembled WGS sequence"/>
</dbReference>
<accession>A0A8J2KGL2</accession>
<proteinExistence type="predicted"/>
<sequence length="85" mass="9879">MFYMSRHSAAKKDNRDSFKLTHPEEILLSNSSRTLIKRDTLVKTTSLQWEKCAVRKAFSTRLDFHVYGNPSKSQILLCLEEEAKC</sequence>
<comment type="caution">
    <text evidence="1">The sequence shown here is derived from an EMBL/GenBank/DDBJ whole genome shotgun (WGS) entry which is preliminary data.</text>
</comment>